<dbReference type="EMBL" id="HBIU01027700">
    <property type="protein sequence ID" value="CAE0634058.1"/>
    <property type="molecule type" value="Transcribed_RNA"/>
</dbReference>
<dbReference type="CDD" id="cd00154">
    <property type="entry name" value="Rab"/>
    <property type="match status" value="1"/>
</dbReference>
<dbReference type="GO" id="GO:0005525">
    <property type="term" value="F:GTP binding"/>
    <property type="evidence" value="ECO:0007669"/>
    <property type="project" value="InterPro"/>
</dbReference>
<dbReference type="PROSITE" id="PS51417">
    <property type="entry name" value="ARF"/>
    <property type="match status" value="1"/>
</dbReference>
<dbReference type="SMART" id="SM00174">
    <property type="entry name" value="RHO"/>
    <property type="match status" value="1"/>
</dbReference>
<dbReference type="Gene3D" id="3.40.50.300">
    <property type="entry name" value="P-loop containing nucleotide triphosphate hydrolases"/>
    <property type="match status" value="1"/>
</dbReference>
<sequence length="266" mass="29751">MDYYDKANRSDEPQKLHKSNEKYKIILLGSASVGKTNLLKVLVDQHNGFSHLLQPTLAPEFAQITLPHPDGSKDKVITAVVWDTAGQEKYRSLAKTHYRRADGAILVYDVSNDSSFAEVGEYLGELDEHSGETLSAVTLVENKIDLLPHSEQFKEVTPATTLPEDVPLPETQVFVDSKNIEAYKMKNPGLMFAKVTAKYNDSAYRWGGVRIQDVLSSLVAEIYHQKKGLCNDQGRFCLIDDEEEPQQSYFSLLSPSVFSSSSSVCW</sequence>
<dbReference type="SMART" id="SM00175">
    <property type="entry name" value="RAB"/>
    <property type="match status" value="1"/>
</dbReference>
<protein>
    <submittedName>
        <fullName evidence="2">Uncharacterized protein</fullName>
    </submittedName>
</protein>
<dbReference type="InterPro" id="IPR001806">
    <property type="entry name" value="Small_GTPase"/>
</dbReference>
<dbReference type="InterPro" id="IPR005225">
    <property type="entry name" value="Small_GTP-bd"/>
</dbReference>
<dbReference type="GO" id="GO:0003924">
    <property type="term" value="F:GTPase activity"/>
    <property type="evidence" value="ECO:0007669"/>
    <property type="project" value="InterPro"/>
</dbReference>
<accession>A0A7S3XW68</accession>
<dbReference type="PRINTS" id="PR00449">
    <property type="entry name" value="RASTRNSFRMNG"/>
</dbReference>
<reference evidence="2" key="1">
    <citation type="submission" date="2021-01" db="EMBL/GenBank/DDBJ databases">
        <authorList>
            <person name="Corre E."/>
            <person name="Pelletier E."/>
            <person name="Niang G."/>
            <person name="Scheremetjew M."/>
            <person name="Finn R."/>
            <person name="Kale V."/>
            <person name="Holt S."/>
            <person name="Cochrane G."/>
            <person name="Meng A."/>
            <person name="Brown T."/>
            <person name="Cohen L."/>
        </authorList>
    </citation>
    <scope>NUCLEOTIDE SEQUENCE</scope>
    <source>
        <strain evidence="2">CCMP3107</strain>
    </source>
</reference>
<dbReference type="PROSITE" id="PS51421">
    <property type="entry name" value="RAS"/>
    <property type="match status" value="1"/>
</dbReference>
<dbReference type="SUPFAM" id="SSF52540">
    <property type="entry name" value="P-loop containing nucleoside triphosphate hydrolases"/>
    <property type="match status" value="1"/>
</dbReference>
<dbReference type="NCBIfam" id="TIGR00231">
    <property type="entry name" value="small_GTP"/>
    <property type="match status" value="1"/>
</dbReference>
<organism evidence="2">
    <name type="scientific">Heterosigma akashiwo</name>
    <name type="common">Chromophytic alga</name>
    <name type="synonym">Heterosigma carterae</name>
    <dbReference type="NCBI Taxonomy" id="2829"/>
    <lineage>
        <taxon>Eukaryota</taxon>
        <taxon>Sar</taxon>
        <taxon>Stramenopiles</taxon>
        <taxon>Ochrophyta</taxon>
        <taxon>Raphidophyceae</taxon>
        <taxon>Chattonellales</taxon>
        <taxon>Chattonellaceae</taxon>
        <taxon>Heterosigma</taxon>
    </lineage>
</organism>
<gene>
    <name evidence="2" type="ORF">HAKA00212_LOCUS12772</name>
</gene>
<proteinExistence type="inferred from homology"/>
<dbReference type="AlphaFoldDB" id="A0A7S3XW68"/>
<dbReference type="InterPro" id="IPR027417">
    <property type="entry name" value="P-loop_NTPase"/>
</dbReference>
<name>A0A7S3XW68_HETAK</name>
<dbReference type="PANTHER" id="PTHR47979">
    <property type="entry name" value="DRAB11-RELATED"/>
    <property type="match status" value="1"/>
</dbReference>
<evidence type="ECO:0000256" key="1">
    <source>
        <dbReference type="ARBA" id="ARBA00006270"/>
    </source>
</evidence>
<evidence type="ECO:0000313" key="2">
    <source>
        <dbReference type="EMBL" id="CAE0634058.1"/>
    </source>
</evidence>
<dbReference type="PROSITE" id="PS51419">
    <property type="entry name" value="RAB"/>
    <property type="match status" value="1"/>
</dbReference>
<dbReference type="Pfam" id="PF00071">
    <property type="entry name" value="Ras"/>
    <property type="match status" value="1"/>
</dbReference>
<comment type="similarity">
    <text evidence="1">Belongs to the small GTPase superfamily. Rab family.</text>
</comment>
<dbReference type="InterPro" id="IPR050209">
    <property type="entry name" value="Rab_GTPases_membrane_traffic"/>
</dbReference>
<dbReference type="SMART" id="SM00173">
    <property type="entry name" value="RAS"/>
    <property type="match status" value="1"/>
</dbReference>